<dbReference type="PANTHER" id="PTHR22996:SF0">
    <property type="entry name" value="RE60872P-RELATED"/>
    <property type="match status" value="1"/>
</dbReference>
<keyword evidence="1" id="KW-0862">Zinc</keyword>
<dbReference type="Gene3D" id="3.30.40.10">
    <property type="entry name" value="Zinc/RING finger domain, C3HC4 (zinc finger)"/>
    <property type="match status" value="1"/>
</dbReference>
<dbReference type="AlphaFoldDB" id="A0A9Q0R981"/>
<dbReference type="InterPro" id="IPR044736">
    <property type="entry name" value="Gid1/RanBPM/SPLA_SPRY"/>
</dbReference>
<dbReference type="InterPro" id="IPR001841">
    <property type="entry name" value="Znf_RING"/>
</dbReference>
<accession>A0A9Q0R981</accession>
<dbReference type="Proteomes" id="UP001149090">
    <property type="component" value="Unassembled WGS sequence"/>
</dbReference>
<dbReference type="Gene3D" id="2.60.120.920">
    <property type="match status" value="1"/>
</dbReference>
<dbReference type="CDD" id="cd12885">
    <property type="entry name" value="SPRY_RanBP_like"/>
    <property type="match status" value="1"/>
</dbReference>
<dbReference type="GO" id="GO:0061630">
    <property type="term" value="F:ubiquitin protein ligase activity"/>
    <property type="evidence" value="ECO:0007669"/>
    <property type="project" value="UniProtKB-EC"/>
</dbReference>
<dbReference type="GO" id="GO:0016567">
    <property type="term" value="P:protein ubiquitination"/>
    <property type="evidence" value="ECO:0007669"/>
    <property type="project" value="TreeGrafter"/>
</dbReference>
<feature type="domain" description="RING-type" evidence="2">
    <location>
        <begin position="232"/>
        <end position="267"/>
    </location>
</feature>
<dbReference type="InterPro" id="IPR013083">
    <property type="entry name" value="Znf_RING/FYVE/PHD"/>
</dbReference>
<dbReference type="Pfam" id="PF00622">
    <property type="entry name" value="SPRY"/>
    <property type="match status" value="1"/>
</dbReference>
<dbReference type="InterPro" id="IPR003877">
    <property type="entry name" value="SPRY_dom"/>
</dbReference>
<dbReference type="Pfam" id="PF13920">
    <property type="entry name" value="zf-C3HC4_3"/>
    <property type="match status" value="1"/>
</dbReference>
<reference evidence="4" key="1">
    <citation type="submission" date="2022-10" db="EMBL/GenBank/DDBJ databases">
        <title>Novel sulphate-reducing endosymbionts in the free-living metamonad Anaeramoeba.</title>
        <authorList>
            <person name="Jerlstrom-Hultqvist J."/>
            <person name="Cepicka I."/>
            <person name="Gallot-Lavallee L."/>
            <person name="Salas-Leiva D."/>
            <person name="Curtis B.A."/>
            <person name="Zahonova K."/>
            <person name="Pipaliya S."/>
            <person name="Dacks J."/>
            <person name="Roger A.J."/>
        </authorList>
    </citation>
    <scope>NUCLEOTIDE SEQUENCE</scope>
    <source>
        <strain evidence="4">BMAN</strain>
    </source>
</reference>
<evidence type="ECO:0000256" key="1">
    <source>
        <dbReference type="PROSITE-ProRule" id="PRU00175"/>
    </source>
</evidence>
<dbReference type="InterPro" id="IPR001870">
    <property type="entry name" value="B30.2/SPRY"/>
</dbReference>
<feature type="domain" description="B30.2/SPRY" evidence="3">
    <location>
        <begin position="1"/>
        <end position="159"/>
    </location>
</feature>
<dbReference type="SUPFAM" id="SSF57850">
    <property type="entry name" value="RING/U-box"/>
    <property type="match status" value="1"/>
</dbReference>
<evidence type="ECO:0000259" key="3">
    <source>
        <dbReference type="PROSITE" id="PS50188"/>
    </source>
</evidence>
<dbReference type="PROSITE" id="PS50089">
    <property type="entry name" value="ZF_RING_2"/>
    <property type="match status" value="1"/>
</dbReference>
<comment type="caution">
    <text evidence="4">The sequence shown here is derived from an EMBL/GenBank/DDBJ whole genome shotgun (WGS) entry which is preliminary data.</text>
</comment>
<keyword evidence="1" id="KW-0479">Metal-binding</keyword>
<sequence>MKSCSIYRKIGIIGTEEFTTKSKEGIIQFIAKPNSQNIIYYEAKISENSPKDGIIGIGFAPKGYSDRDMVGWKSQSVGYHSDDGGLFNSSGNPTLNLETYKKGDSVGCLFDLNKNLIQFTKNGNLIKESIVYRDNHLLIPTVSGSDKAVFYVNFDGPFSYDFQVSENSNQSINSDMSKDENVRKLLDSKIFSLKSDQISQLSVTLLQELEAEFSRSLQLIQNEISRKNSDLCVVCFDKSKTVVFLPCRHCCCCDSCSMLVTNCPLCRAKINDRMKIFV</sequence>
<organism evidence="4 5">
    <name type="scientific">Anaeramoeba ignava</name>
    <name type="common">Anaerobic marine amoeba</name>
    <dbReference type="NCBI Taxonomy" id="1746090"/>
    <lineage>
        <taxon>Eukaryota</taxon>
        <taxon>Metamonada</taxon>
        <taxon>Anaeramoebidae</taxon>
        <taxon>Anaeramoeba</taxon>
    </lineage>
</organism>
<keyword evidence="1" id="KW-0863">Zinc-finger</keyword>
<proteinExistence type="predicted"/>
<evidence type="ECO:0000313" key="4">
    <source>
        <dbReference type="EMBL" id="KAJ5071832.1"/>
    </source>
</evidence>
<dbReference type="GO" id="GO:0008270">
    <property type="term" value="F:zinc ion binding"/>
    <property type="evidence" value="ECO:0007669"/>
    <property type="project" value="UniProtKB-KW"/>
</dbReference>
<dbReference type="InterPro" id="IPR013320">
    <property type="entry name" value="ConA-like_dom_sf"/>
</dbReference>
<dbReference type="PANTHER" id="PTHR22996">
    <property type="entry name" value="MAHOGUNIN"/>
    <property type="match status" value="1"/>
</dbReference>
<dbReference type="SMART" id="SM00449">
    <property type="entry name" value="SPRY"/>
    <property type="match status" value="1"/>
</dbReference>
<gene>
    <name evidence="4" type="ORF">M0811_09992</name>
</gene>
<dbReference type="SUPFAM" id="SSF49899">
    <property type="entry name" value="Concanavalin A-like lectins/glucanases"/>
    <property type="match status" value="1"/>
</dbReference>
<dbReference type="InterPro" id="IPR043136">
    <property type="entry name" value="B30.2/SPRY_sf"/>
</dbReference>
<evidence type="ECO:0000259" key="2">
    <source>
        <dbReference type="PROSITE" id="PS50089"/>
    </source>
</evidence>
<protein>
    <submittedName>
        <fullName evidence="4">Uncharacterized protein</fullName>
    </submittedName>
</protein>
<dbReference type="InterPro" id="IPR045194">
    <property type="entry name" value="MGRN1/RNF157-like"/>
</dbReference>
<dbReference type="OrthoDB" id="258495at2759"/>
<dbReference type="PROSITE" id="PS50188">
    <property type="entry name" value="B302_SPRY"/>
    <property type="match status" value="1"/>
</dbReference>
<dbReference type="OMA" id="DESIGYH"/>
<name>A0A9Q0R981_ANAIG</name>
<evidence type="ECO:0000313" key="5">
    <source>
        <dbReference type="Proteomes" id="UP001149090"/>
    </source>
</evidence>
<keyword evidence="5" id="KW-1185">Reference proteome</keyword>
<dbReference type="EMBL" id="JAPDFW010000085">
    <property type="protein sequence ID" value="KAJ5071832.1"/>
    <property type="molecule type" value="Genomic_DNA"/>
</dbReference>